<protein>
    <submittedName>
        <fullName evidence="2">GNAT family N-acetyltransferase</fullName>
    </submittedName>
</protein>
<organism evidence="2 3">
    <name type="scientific">Eubacterium maltosivorans</name>
    <dbReference type="NCBI Taxonomy" id="2041044"/>
    <lineage>
        <taxon>Bacteria</taxon>
        <taxon>Bacillati</taxon>
        <taxon>Bacillota</taxon>
        <taxon>Clostridia</taxon>
        <taxon>Eubacteriales</taxon>
        <taxon>Eubacteriaceae</taxon>
        <taxon>Eubacterium</taxon>
    </lineage>
</organism>
<dbReference type="AlphaFoldDB" id="A0A4P9CCA0"/>
<dbReference type="CDD" id="cd04301">
    <property type="entry name" value="NAT_SF"/>
    <property type="match status" value="1"/>
</dbReference>
<dbReference type="PROSITE" id="PS51186">
    <property type="entry name" value="GNAT"/>
    <property type="match status" value="1"/>
</dbReference>
<gene>
    <name evidence="2" type="ORF">CPZ25_019140</name>
</gene>
<name>A0A4P9CCA0_EUBML</name>
<proteinExistence type="predicted"/>
<dbReference type="InterPro" id="IPR016181">
    <property type="entry name" value="Acyl_CoA_acyltransferase"/>
</dbReference>
<sequence>MEVINMIFIEMTEKHLKEASKLFSQAFNTPPWKDCWTPERAEKRLELMLSNNSASAMVALDDHEYIVGMILGDYEYEDTKMAFQIKEFCVDVKHKGKGIGTRLLDEMTEHVKKNGVEEIILMTLRAPETHEFYKSLGYSDVDEWLMTHKEL</sequence>
<dbReference type="KEGG" id="emt:CPZ25_019140"/>
<dbReference type="SUPFAM" id="SSF55729">
    <property type="entry name" value="Acyl-CoA N-acyltransferases (Nat)"/>
    <property type="match status" value="1"/>
</dbReference>
<accession>A0A4P9CCA0</accession>
<evidence type="ECO:0000259" key="1">
    <source>
        <dbReference type="PROSITE" id="PS51186"/>
    </source>
</evidence>
<dbReference type="Gene3D" id="3.40.630.30">
    <property type="match status" value="1"/>
</dbReference>
<reference evidence="2 3" key="1">
    <citation type="submission" date="2018-05" db="EMBL/GenBank/DDBJ databases">
        <title>Genome comparison of Eubacterium sp.</title>
        <authorList>
            <person name="Feng Y."/>
            <person name="Sanchez-Andrea I."/>
            <person name="Stams A.J.M."/>
            <person name="De Vos W.M."/>
        </authorList>
    </citation>
    <scope>NUCLEOTIDE SEQUENCE [LARGE SCALE GENOMIC DNA]</scope>
    <source>
        <strain evidence="2 3">YI</strain>
    </source>
</reference>
<keyword evidence="3" id="KW-1185">Reference proteome</keyword>
<dbReference type="Proteomes" id="UP000218387">
    <property type="component" value="Chromosome"/>
</dbReference>
<dbReference type="Pfam" id="PF00583">
    <property type="entry name" value="Acetyltransf_1"/>
    <property type="match status" value="1"/>
</dbReference>
<dbReference type="GO" id="GO:0016747">
    <property type="term" value="F:acyltransferase activity, transferring groups other than amino-acyl groups"/>
    <property type="evidence" value="ECO:0007669"/>
    <property type="project" value="InterPro"/>
</dbReference>
<dbReference type="InterPro" id="IPR000182">
    <property type="entry name" value="GNAT_dom"/>
</dbReference>
<evidence type="ECO:0000313" key="3">
    <source>
        <dbReference type="Proteomes" id="UP000218387"/>
    </source>
</evidence>
<feature type="domain" description="N-acetyltransferase" evidence="1">
    <location>
        <begin position="6"/>
        <end position="151"/>
    </location>
</feature>
<keyword evidence="2" id="KW-0808">Transferase</keyword>
<evidence type="ECO:0000313" key="2">
    <source>
        <dbReference type="EMBL" id="QCT73340.1"/>
    </source>
</evidence>
<dbReference type="EMBL" id="CP029487">
    <property type="protein sequence ID" value="QCT73340.1"/>
    <property type="molecule type" value="Genomic_DNA"/>
</dbReference>